<dbReference type="Gene3D" id="1.10.3210.10">
    <property type="entry name" value="Hypothetical protein af1432"/>
    <property type="match status" value="1"/>
</dbReference>
<protein>
    <submittedName>
        <fullName evidence="3">HD-GYP domain-containing protein</fullName>
    </submittedName>
</protein>
<dbReference type="SUPFAM" id="SSF109604">
    <property type="entry name" value="HD-domain/PDEase-like"/>
    <property type="match status" value="1"/>
</dbReference>
<dbReference type="EMBL" id="CP071446">
    <property type="protein sequence ID" value="QTA38295.1"/>
    <property type="molecule type" value="Genomic_DNA"/>
</dbReference>
<dbReference type="PROSITE" id="PS51832">
    <property type="entry name" value="HD_GYP"/>
    <property type="match status" value="1"/>
</dbReference>
<dbReference type="Proteomes" id="UP000671862">
    <property type="component" value="Chromosome"/>
</dbReference>
<dbReference type="RefSeq" id="WP_207567014.1">
    <property type="nucleotide sequence ID" value="NZ_CP071446.1"/>
</dbReference>
<dbReference type="CDD" id="cd00077">
    <property type="entry name" value="HDc"/>
    <property type="match status" value="1"/>
</dbReference>
<evidence type="ECO:0000313" key="4">
    <source>
        <dbReference type="Proteomes" id="UP000671862"/>
    </source>
</evidence>
<feature type="domain" description="HD" evidence="1">
    <location>
        <begin position="199"/>
        <end position="321"/>
    </location>
</feature>
<dbReference type="InterPro" id="IPR006674">
    <property type="entry name" value="HD_domain"/>
</dbReference>
<evidence type="ECO:0000259" key="1">
    <source>
        <dbReference type="PROSITE" id="PS51831"/>
    </source>
</evidence>
<feature type="domain" description="HD-GYP" evidence="2">
    <location>
        <begin position="177"/>
        <end position="366"/>
    </location>
</feature>
<keyword evidence="4" id="KW-1185">Reference proteome</keyword>
<evidence type="ECO:0000259" key="2">
    <source>
        <dbReference type="PROSITE" id="PS51832"/>
    </source>
</evidence>
<dbReference type="PANTHER" id="PTHR43155">
    <property type="entry name" value="CYCLIC DI-GMP PHOSPHODIESTERASE PA4108-RELATED"/>
    <property type="match status" value="1"/>
</dbReference>
<name>A0ABX7SAI3_9BACT</name>
<organism evidence="3 4">
    <name type="scientific">Thermosipho ferrireducens</name>
    <dbReference type="NCBI Taxonomy" id="2571116"/>
    <lineage>
        <taxon>Bacteria</taxon>
        <taxon>Thermotogati</taxon>
        <taxon>Thermotogota</taxon>
        <taxon>Thermotogae</taxon>
        <taxon>Thermotogales</taxon>
        <taxon>Fervidobacteriaceae</taxon>
        <taxon>Thermosipho</taxon>
    </lineage>
</organism>
<accession>A0ABX7SAI3</accession>
<proteinExistence type="predicted"/>
<dbReference type="PANTHER" id="PTHR43155:SF8">
    <property type="entry name" value="METAL DEPENDENT PHOSPHOHYDROLASE"/>
    <property type="match status" value="1"/>
</dbReference>
<dbReference type="InterPro" id="IPR037522">
    <property type="entry name" value="HD_GYP_dom"/>
</dbReference>
<reference evidence="3 4" key="1">
    <citation type="submission" date="2021-03" db="EMBL/GenBank/DDBJ databases">
        <title>Thermosipho ferrireducens sp.nov., an anaerobic thermophilic iron-reducing bacterium isolated from a deep-sea hydrothermal sulfide deposits.</title>
        <authorList>
            <person name="Zeng X."/>
            <person name="Chen Y."/>
            <person name="Shao Z."/>
        </authorList>
    </citation>
    <scope>NUCLEOTIDE SEQUENCE [LARGE SCALE GENOMIC DNA]</scope>
    <source>
        <strain evidence="3 4">JL129W03</strain>
    </source>
</reference>
<sequence length="366" mass="42521">MFKKEDIYNVYDALEASLAKFQSFVDLLGNISILETPEEKFIVDVLRFLENNVPYIIYAGAFLTPIDIETESILILVEKESFQTWYSPKVPEIPEKVVQKFDLINWLKNSEFEAAVPFFEKLPNKEIIVYPIKLKKDNMGFFFFSFETFFEQSLRDLENLEKIIAPFYILRRYNKYERIFHQKIISILLKALGYFDNYTKTHLERVGFYGAELAKFLKLDKQTVRRIYWAGLLHDTGKLVIPQHVLNKKAPLAVNEYISVKSHAKKSYELIKSVNGLEDIAFIVKHHHERWDGKGYPDKLKGEDIPLESRILAVADSFDAMTSQRPYRAAFTMEAALNELNEKAGTQFDPSIVKAAIQLFPTIFKG</sequence>
<gene>
    <name evidence="3" type="ORF">JYK00_01785</name>
</gene>
<evidence type="ECO:0000313" key="3">
    <source>
        <dbReference type="EMBL" id="QTA38295.1"/>
    </source>
</evidence>
<dbReference type="PROSITE" id="PS51831">
    <property type="entry name" value="HD"/>
    <property type="match status" value="1"/>
</dbReference>
<dbReference type="SMART" id="SM00471">
    <property type="entry name" value="HDc"/>
    <property type="match status" value="1"/>
</dbReference>
<dbReference type="Pfam" id="PF13487">
    <property type="entry name" value="HD_5"/>
    <property type="match status" value="1"/>
</dbReference>
<dbReference type="InterPro" id="IPR003607">
    <property type="entry name" value="HD/PDEase_dom"/>
</dbReference>